<dbReference type="Proteomes" id="UP001212499">
    <property type="component" value="Unassembled WGS sequence"/>
</dbReference>
<keyword evidence="2" id="KW-1185">Reference proteome</keyword>
<name>A0ABT5ASL0_9CYAN</name>
<accession>A0ABT5ASL0</accession>
<evidence type="ECO:0000313" key="2">
    <source>
        <dbReference type="Proteomes" id="UP001212499"/>
    </source>
</evidence>
<comment type="caution">
    <text evidence="1">The sequence shown here is derived from an EMBL/GenBank/DDBJ whole genome shotgun (WGS) entry which is preliminary data.</text>
</comment>
<dbReference type="EMBL" id="JAQMUH010000130">
    <property type="protein sequence ID" value="MDB9540281.1"/>
    <property type="molecule type" value="Genomic_DNA"/>
</dbReference>
<organism evidence="1 2">
    <name type="scientific">Anabaenopsis arnoldii</name>
    <dbReference type="NCBI Taxonomy" id="2152938"/>
    <lineage>
        <taxon>Bacteria</taxon>
        <taxon>Bacillati</taxon>
        <taxon>Cyanobacteriota</taxon>
        <taxon>Cyanophyceae</taxon>
        <taxon>Nostocales</taxon>
        <taxon>Nodulariaceae</taxon>
        <taxon>Anabaenopsis</taxon>
    </lineage>
</organism>
<sequence>MLRRLIQWLKGLISRWFGGQRTHSHTEDDLAPRPAPPLTDSDLEFLFNELIEGVHQARGKDWAQKWLDNLEHRVSTENWIQWLRRFGERLLASPTPNNELAARLVHLGELGVGEVGKVAYEVGMQLLTRLSREPIWEYDGPDALNTTVPTKGVTQTVTLDQLLVMLQQDENLRQQIAQQLAIETDDPQLIVQELINQHYAASQSNTDRS</sequence>
<proteinExistence type="predicted"/>
<evidence type="ECO:0000313" key="1">
    <source>
        <dbReference type="EMBL" id="MDB9540281.1"/>
    </source>
</evidence>
<protein>
    <submittedName>
        <fullName evidence="1">Uncharacterized protein</fullName>
    </submittedName>
</protein>
<reference evidence="1 2" key="1">
    <citation type="submission" date="2023-01" db="EMBL/GenBank/DDBJ databases">
        <title>Genomes from the Australian National Cyanobacteria Reference Collection.</title>
        <authorList>
            <person name="Willis A."/>
            <person name="Lee E.M.F."/>
        </authorList>
    </citation>
    <scope>NUCLEOTIDE SEQUENCE [LARGE SCALE GENOMIC DNA]</scope>
    <source>
        <strain evidence="1 2">CS-1033</strain>
    </source>
</reference>
<gene>
    <name evidence="1" type="ORF">PN457_11525</name>
</gene>
<dbReference type="RefSeq" id="WP_271733472.1">
    <property type="nucleotide sequence ID" value="NZ_JANQDP010000136.1"/>
</dbReference>